<dbReference type="SMART" id="SM00563">
    <property type="entry name" value="PlsC"/>
    <property type="match status" value="1"/>
</dbReference>
<dbReference type="KEGG" id="ruv:EC9_18960"/>
<organism evidence="2 3">
    <name type="scientific">Rosistilla ulvae</name>
    <dbReference type="NCBI Taxonomy" id="1930277"/>
    <lineage>
        <taxon>Bacteria</taxon>
        <taxon>Pseudomonadati</taxon>
        <taxon>Planctomycetota</taxon>
        <taxon>Planctomycetia</taxon>
        <taxon>Pirellulales</taxon>
        <taxon>Pirellulaceae</taxon>
        <taxon>Rosistilla</taxon>
    </lineage>
</organism>
<gene>
    <name evidence="2" type="ORF">EC9_18960</name>
</gene>
<dbReference type="InterPro" id="IPR002123">
    <property type="entry name" value="Plipid/glycerol_acylTrfase"/>
</dbReference>
<dbReference type="RefSeq" id="WP_145344265.1">
    <property type="nucleotide sequence ID" value="NZ_CP036261.1"/>
</dbReference>
<protein>
    <recommendedName>
        <fullName evidence="1">Phospholipid/glycerol acyltransferase domain-containing protein</fullName>
    </recommendedName>
</protein>
<accession>A0A517LYL3</accession>
<sequence>MSETPTNQPVPEISPFLLRGFRRYSRRMIRKQFHAVALLREGLAQARGIAADQPLIVYGNHPGWWDPLAAHLVCETCFPDRDFFAPIDAAALQRYQILARLGFYPLEMGTATGAANFLRCSRAILDRPATSLWLTPEGRFCDPRDRSAELMPGLAHLCSRLERCAIVPLAIEYPFWEERLPEMLLALGDPIDVAAHRDLKKSDWGSMLAERLRGTQDQLARVAIARDTEALEISLRGGRGSGAVYDLARRVRSLFSGTRYQASHGGKLQ</sequence>
<keyword evidence="3" id="KW-1185">Reference proteome</keyword>
<dbReference type="CDD" id="cd06551">
    <property type="entry name" value="LPLAT"/>
    <property type="match status" value="1"/>
</dbReference>
<dbReference type="Pfam" id="PF01553">
    <property type="entry name" value="Acyltransferase"/>
    <property type="match status" value="1"/>
</dbReference>
<reference evidence="2 3" key="1">
    <citation type="submission" date="2019-02" db="EMBL/GenBank/DDBJ databases">
        <title>Deep-cultivation of Planctomycetes and their phenomic and genomic characterization uncovers novel biology.</title>
        <authorList>
            <person name="Wiegand S."/>
            <person name="Jogler M."/>
            <person name="Boedeker C."/>
            <person name="Pinto D."/>
            <person name="Vollmers J."/>
            <person name="Rivas-Marin E."/>
            <person name="Kohn T."/>
            <person name="Peeters S.H."/>
            <person name="Heuer A."/>
            <person name="Rast P."/>
            <person name="Oberbeckmann S."/>
            <person name="Bunk B."/>
            <person name="Jeske O."/>
            <person name="Meyerdierks A."/>
            <person name="Storesund J.E."/>
            <person name="Kallscheuer N."/>
            <person name="Luecker S."/>
            <person name="Lage O.M."/>
            <person name="Pohl T."/>
            <person name="Merkel B.J."/>
            <person name="Hornburger P."/>
            <person name="Mueller R.-W."/>
            <person name="Bruemmer F."/>
            <person name="Labrenz M."/>
            <person name="Spormann A.M."/>
            <person name="Op den Camp H."/>
            <person name="Overmann J."/>
            <person name="Amann R."/>
            <person name="Jetten M.S.M."/>
            <person name="Mascher T."/>
            <person name="Medema M.H."/>
            <person name="Devos D.P."/>
            <person name="Kaster A.-K."/>
            <person name="Ovreas L."/>
            <person name="Rohde M."/>
            <person name="Galperin M.Y."/>
            <person name="Jogler C."/>
        </authorList>
    </citation>
    <scope>NUCLEOTIDE SEQUENCE [LARGE SCALE GENOMIC DNA]</scope>
    <source>
        <strain evidence="2 3">EC9</strain>
    </source>
</reference>
<evidence type="ECO:0000259" key="1">
    <source>
        <dbReference type="SMART" id="SM00563"/>
    </source>
</evidence>
<dbReference type="SUPFAM" id="SSF69593">
    <property type="entry name" value="Glycerol-3-phosphate (1)-acyltransferase"/>
    <property type="match status" value="1"/>
</dbReference>
<dbReference type="Proteomes" id="UP000319557">
    <property type="component" value="Chromosome"/>
</dbReference>
<dbReference type="AlphaFoldDB" id="A0A517LYL3"/>
<dbReference type="GO" id="GO:0016746">
    <property type="term" value="F:acyltransferase activity"/>
    <property type="evidence" value="ECO:0007669"/>
    <property type="project" value="InterPro"/>
</dbReference>
<evidence type="ECO:0000313" key="3">
    <source>
        <dbReference type="Proteomes" id="UP000319557"/>
    </source>
</evidence>
<evidence type="ECO:0000313" key="2">
    <source>
        <dbReference type="EMBL" id="QDS87717.1"/>
    </source>
</evidence>
<feature type="domain" description="Phospholipid/glycerol acyltransferase" evidence="1">
    <location>
        <begin position="55"/>
        <end position="174"/>
    </location>
</feature>
<dbReference type="OrthoDB" id="152799at2"/>
<dbReference type="EMBL" id="CP036261">
    <property type="protein sequence ID" value="QDS87717.1"/>
    <property type="molecule type" value="Genomic_DNA"/>
</dbReference>
<name>A0A517LYL3_9BACT</name>
<proteinExistence type="predicted"/>